<accession>A0AAV1FUK6</accession>
<keyword evidence="1" id="KW-0812">Transmembrane</keyword>
<dbReference type="Proteomes" id="UP001178508">
    <property type="component" value="Chromosome 9"/>
</dbReference>
<proteinExistence type="predicted"/>
<keyword evidence="1" id="KW-1133">Transmembrane helix</keyword>
<evidence type="ECO:0000313" key="3">
    <source>
        <dbReference type="Proteomes" id="UP001178508"/>
    </source>
</evidence>
<dbReference type="AlphaFoldDB" id="A0AAV1FUK6"/>
<feature type="transmembrane region" description="Helical" evidence="1">
    <location>
        <begin position="51"/>
        <end position="71"/>
    </location>
</feature>
<sequence length="123" mass="14355">MSRFTDIEFLHNFWMTKRIFAYICEQLSPTLVRQNTNFRHPVPVNKHVGTGLYWLATGTCLLTVANLFGIAKSTVCIILHEFCCEVRQVLLPEYIKMPKGDDLHEVIMGFRQKWGFSYVRRGN</sequence>
<keyword evidence="3" id="KW-1185">Reference proteome</keyword>
<gene>
    <name evidence="2" type="ORF">XNOV1_A000469</name>
</gene>
<protein>
    <submittedName>
        <fullName evidence="2">Protein ANTAGONIST OF LIKE HETEROCHROMATIN PROTEIN 1-like isoform X2</fullName>
    </submittedName>
</protein>
<keyword evidence="1" id="KW-0472">Membrane</keyword>
<evidence type="ECO:0000313" key="2">
    <source>
        <dbReference type="EMBL" id="CAJ1064705.1"/>
    </source>
</evidence>
<name>A0AAV1FUK6_XYRNO</name>
<reference evidence="2" key="1">
    <citation type="submission" date="2023-08" db="EMBL/GenBank/DDBJ databases">
        <authorList>
            <person name="Alioto T."/>
            <person name="Alioto T."/>
            <person name="Gomez Garrido J."/>
        </authorList>
    </citation>
    <scope>NUCLEOTIDE SEQUENCE</scope>
</reference>
<evidence type="ECO:0000256" key="1">
    <source>
        <dbReference type="SAM" id="Phobius"/>
    </source>
</evidence>
<dbReference type="EMBL" id="OY660872">
    <property type="protein sequence ID" value="CAJ1064705.1"/>
    <property type="molecule type" value="Genomic_DNA"/>
</dbReference>
<organism evidence="2 3">
    <name type="scientific">Xyrichtys novacula</name>
    <name type="common">Pearly razorfish</name>
    <name type="synonym">Hemipteronotus novacula</name>
    <dbReference type="NCBI Taxonomy" id="13765"/>
    <lineage>
        <taxon>Eukaryota</taxon>
        <taxon>Metazoa</taxon>
        <taxon>Chordata</taxon>
        <taxon>Craniata</taxon>
        <taxon>Vertebrata</taxon>
        <taxon>Euteleostomi</taxon>
        <taxon>Actinopterygii</taxon>
        <taxon>Neopterygii</taxon>
        <taxon>Teleostei</taxon>
        <taxon>Neoteleostei</taxon>
        <taxon>Acanthomorphata</taxon>
        <taxon>Eupercaria</taxon>
        <taxon>Labriformes</taxon>
        <taxon>Labridae</taxon>
        <taxon>Xyrichtys</taxon>
    </lineage>
</organism>